<reference evidence="6 7" key="1">
    <citation type="journal article" date="2024" name="Commun. Biol.">
        <title>Comparative genomic analysis of thermophilic fungi reveals convergent evolutionary adaptations and gene losses.</title>
        <authorList>
            <person name="Steindorff A.S."/>
            <person name="Aguilar-Pontes M.V."/>
            <person name="Robinson A.J."/>
            <person name="Andreopoulos B."/>
            <person name="LaButti K."/>
            <person name="Kuo A."/>
            <person name="Mondo S."/>
            <person name="Riley R."/>
            <person name="Otillar R."/>
            <person name="Haridas S."/>
            <person name="Lipzen A."/>
            <person name="Grimwood J."/>
            <person name="Schmutz J."/>
            <person name="Clum A."/>
            <person name="Reid I.D."/>
            <person name="Moisan M.C."/>
            <person name="Butler G."/>
            <person name="Nguyen T.T.M."/>
            <person name="Dewar K."/>
            <person name="Conant G."/>
            <person name="Drula E."/>
            <person name="Henrissat B."/>
            <person name="Hansel C."/>
            <person name="Singer S."/>
            <person name="Hutchinson M.I."/>
            <person name="de Vries R.P."/>
            <person name="Natvig D.O."/>
            <person name="Powell A.J."/>
            <person name="Tsang A."/>
            <person name="Grigoriev I.V."/>
        </authorList>
    </citation>
    <scope>NUCLEOTIDE SEQUENCE [LARGE SCALE GENOMIC DNA]</scope>
    <source>
        <strain evidence="6 7">ATCC 24622</strain>
    </source>
</reference>
<evidence type="ECO:0000256" key="2">
    <source>
        <dbReference type="ARBA" id="ARBA00022692"/>
    </source>
</evidence>
<feature type="transmembrane region" description="Helical" evidence="5">
    <location>
        <begin position="174"/>
        <end position="193"/>
    </location>
</feature>
<feature type="transmembrane region" description="Helical" evidence="5">
    <location>
        <begin position="238"/>
        <end position="261"/>
    </location>
</feature>
<dbReference type="PANTHER" id="PTHR23501">
    <property type="entry name" value="MAJOR FACILITATOR SUPERFAMILY"/>
    <property type="match status" value="1"/>
</dbReference>
<dbReference type="EMBL" id="JAZHXJ010001039">
    <property type="protein sequence ID" value="KAL1846333.1"/>
    <property type="molecule type" value="Genomic_DNA"/>
</dbReference>
<dbReference type="SUPFAM" id="SSF103473">
    <property type="entry name" value="MFS general substrate transporter"/>
    <property type="match status" value="1"/>
</dbReference>
<dbReference type="InterPro" id="IPR036259">
    <property type="entry name" value="MFS_trans_sf"/>
</dbReference>
<name>A0ABR3VVT0_9PEZI</name>
<dbReference type="Gene3D" id="1.20.1250.20">
    <property type="entry name" value="MFS general substrate transporter like domains"/>
    <property type="match status" value="1"/>
</dbReference>
<gene>
    <name evidence="6" type="ORF">VTK73DRAFT_310</name>
</gene>
<evidence type="ECO:0008006" key="8">
    <source>
        <dbReference type="Google" id="ProtNLM"/>
    </source>
</evidence>
<feature type="transmembrane region" description="Helical" evidence="5">
    <location>
        <begin position="291"/>
        <end position="308"/>
    </location>
</feature>
<feature type="transmembrane region" description="Helical" evidence="5">
    <location>
        <begin position="111"/>
        <end position="132"/>
    </location>
</feature>
<comment type="caution">
    <text evidence="6">The sequence shown here is derived from an EMBL/GenBank/DDBJ whole genome shotgun (WGS) entry which is preliminary data.</text>
</comment>
<organism evidence="6 7">
    <name type="scientific">Phialemonium thermophilum</name>
    <dbReference type="NCBI Taxonomy" id="223376"/>
    <lineage>
        <taxon>Eukaryota</taxon>
        <taxon>Fungi</taxon>
        <taxon>Dikarya</taxon>
        <taxon>Ascomycota</taxon>
        <taxon>Pezizomycotina</taxon>
        <taxon>Sordariomycetes</taxon>
        <taxon>Sordariomycetidae</taxon>
        <taxon>Cephalothecales</taxon>
        <taxon>Cephalothecaceae</taxon>
        <taxon>Phialemonium</taxon>
    </lineage>
</organism>
<protein>
    <recommendedName>
        <fullName evidence="8">Major facilitator superfamily (MFS) profile domain-containing protein</fullName>
    </recommendedName>
</protein>
<evidence type="ECO:0000313" key="6">
    <source>
        <dbReference type="EMBL" id="KAL1846333.1"/>
    </source>
</evidence>
<feature type="transmembrane region" description="Helical" evidence="5">
    <location>
        <begin position="144"/>
        <end position="167"/>
    </location>
</feature>
<keyword evidence="4 5" id="KW-0472">Membrane</keyword>
<keyword evidence="3 5" id="KW-1133">Transmembrane helix</keyword>
<evidence type="ECO:0000256" key="5">
    <source>
        <dbReference type="SAM" id="Phobius"/>
    </source>
</evidence>
<evidence type="ECO:0000256" key="1">
    <source>
        <dbReference type="ARBA" id="ARBA00004141"/>
    </source>
</evidence>
<dbReference type="Proteomes" id="UP001586593">
    <property type="component" value="Unassembled WGS sequence"/>
</dbReference>
<dbReference type="InterPro" id="IPR011701">
    <property type="entry name" value="MFS"/>
</dbReference>
<keyword evidence="2 5" id="KW-0812">Transmembrane</keyword>
<evidence type="ECO:0000256" key="4">
    <source>
        <dbReference type="ARBA" id="ARBA00023136"/>
    </source>
</evidence>
<proteinExistence type="predicted"/>
<keyword evidence="7" id="KW-1185">Reference proteome</keyword>
<feature type="transmembrane region" description="Helical" evidence="5">
    <location>
        <begin position="205"/>
        <end position="226"/>
    </location>
</feature>
<feature type="transmembrane region" description="Helical" evidence="5">
    <location>
        <begin position="70"/>
        <end position="90"/>
    </location>
</feature>
<evidence type="ECO:0000256" key="3">
    <source>
        <dbReference type="ARBA" id="ARBA00022989"/>
    </source>
</evidence>
<feature type="transmembrane region" description="Helical" evidence="5">
    <location>
        <begin position="38"/>
        <end position="58"/>
    </location>
</feature>
<dbReference type="PANTHER" id="PTHR23501:SF195">
    <property type="entry name" value="PEP5"/>
    <property type="match status" value="1"/>
</dbReference>
<comment type="subcellular location">
    <subcellularLocation>
        <location evidence="1">Membrane</location>
        <topology evidence="1">Multi-pass membrane protein</topology>
    </subcellularLocation>
</comment>
<feature type="transmembrane region" description="Helical" evidence="5">
    <location>
        <begin position="6"/>
        <end position="26"/>
    </location>
</feature>
<dbReference type="Pfam" id="PF07690">
    <property type="entry name" value="MFS_1"/>
    <property type="match status" value="1"/>
</dbReference>
<sequence>MARPVFINLPFNGVSLAVLLFALSVHNPRTPVLAGLQSLDWIGSFLIVGGTICFLYGLQSGSGGTHSWSSPSVVCLLVFGVLILVLFGVYEHRFAQDPLVPTRIFSRRTNVAAFLVLCLHGIVFIAFDYFLPLYFQVALRLSPILSGVSLFAVVLPLSVATMATGWYIRRTQDYIWPVRVASALMTLGTGLFIDLGPTRDWAKIILFQLLAGLGAGPLFQAPMIAFQSHLPQRDIAAASSASMFLRSLCTSVSIVIGTVLLQRKLEGGQLTAEAGPEAQPGHYAAAMRTMWIFYAAVAGVMTCTGLLIEKAPEQEKRETTSVESETPT</sequence>
<evidence type="ECO:0000313" key="7">
    <source>
        <dbReference type="Proteomes" id="UP001586593"/>
    </source>
</evidence>
<accession>A0ABR3VVT0</accession>